<protein>
    <submittedName>
        <fullName evidence="1">Uncharacterized protein</fullName>
    </submittedName>
</protein>
<name>A0AAD7ENG5_9AGAR</name>
<accession>A0AAD7ENG5</accession>
<evidence type="ECO:0000313" key="1">
    <source>
        <dbReference type="EMBL" id="KAJ7339744.1"/>
    </source>
</evidence>
<gene>
    <name evidence="1" type="ORF">DFH08DRAFT_938652</name>
</gene>
<evidence type="ECO:0000313" key="2">
    <source>
        <dbReference type="Proteomes" id="UP001218218"/>
    </source>
</evidence>
<dbReference type="Proteomes" id="UP001218218">
    <property type="component" value="Unassembled WGS sequence"/>
</dbReference>
<proteinExistence type="predicted"/>
<reference evidence="1" key="1">
    <citation type="submission" date="2023-03" db="EMBL/GenBank/DDBJ databases">
        <title>Massive genome expansion in bonnet fungi (Mycena s.s.) driven by repeated elements and novel gene families across ecological guilds.</title>
        <authorList>
            <consortium name="Lawrence Berkeley National Laboratory"/>
            <person name="Harder C.B."/>
            <person name="Miyauchi S."/>
            <person name="Viragh M."/>
            <person name="Kuo A."/>
            <person name="Thoen E."/>
            <person name="Andreopoulos B."/>
            <person name="Lu D."/>
            <person name="Skrede I."/>
            <person name="Drula E."/>
            <person name="Henrissat B."/>
            <person name="Morin E."/>
            <person name="Kohler A."/>
            <person name="Barry K."/>
            <person name="LaButti K."/>
            <person name="Morin E."/>
            <person name="Salamov A."/>
            <person name="Lipzen A."/>
            <person name="Mereny Z."/>
            <person name="Hegedus B."/>
            <person name="Baldrian P."/>
            <person name="Stursova M."/>
            <person name="Weitz H."/>
            <person name="Taylor A."/>
            <person name="Grigoriev I.V."/>
            <person name="Nagy L.G."/>
            <person name="Martin F."/>
            <person name="Kauserud H."/>
        </authorList>
    </citation>
    <scope>NUCLEOTIDE SEQUENCE</scope>
    <source>
        <strain evidence="1">CBHHK002</strain>
    </source>
</reference>
<organism evidence="1 2">
    <name type="scientific">Mycena albidolilacea</name>
    <dbReference type="NCBI Taxonomy" id="1033008"/>
    <lineage>
        <taxon>Eukaryota</taxon>
        <taxon>Fungi</taxon>
        <taxon>Dikarya</taxon>
        <taxon>Basidiomycota</taxon>
        <taxon>Agaricomycotina</taxon>
        <taxon>Agaricomycetes</taxon>
        <taxon>Agaricomycetidae</taxon>
        <taxon>Agaricales</taxon>
        <taxon>Marasmiineae</taxon>
        <taxon>Mycenaceae</taxon>
        <taxon>Mycena</taxon>
    </lineage>
</organism>
<sequence length="260" mass="28818">MQLHVDLLTKRLTKKKKKARRSEIRSQAGSRGCGSNVEEEIRKIVSHNGYWKVSKRSKAGTIQGKGLDAPNAFRMTLETTIYFVHCNHCPDGKGRVDCCEALWPFGQTERLRGLAAGFDIGGDGGRQSSWRTTTAITKRKHSYGGTPKPLGTLLRVCGVGSVATQGVSKISDGGRIQAIRENEIRMWGRIKEGGNKGVKKQTDITYLATRLLRSNHSALSRHTKPIRTQQCSKAGTHYEYDCDSSDRCEAENSKPMVPKK</sequence>
<dbReference type="AlphaFoldDB" id="A0AAD7ENG5"/>
<dbReference type="EMBL" id="JARIHO010000027">
    <property type="protein sequence ID" value="KAJ7339744.1"/>
    <property type="molecule type" value="Genomic_DNA"/>
</dbReference>
<comment type="caution">
    <text evidence="1">The sequence shown here is derived from an EMBL/GenBank/DDBJ whole genome shotgun (WGS) entry which is preliminary data.</text>
</comment>
<keyword evidence="2" id="KW-1185">Reference proteome</keyword>